<keyword evidence="10" id="KW-1185">Reference proteome</keyword>
<evidence type="ECO:0000256" key="7">
    <source>
        <dbReference type="SAM" id="Phobius"/>
    </source>
</evidence>
<feature type="domain" description="WRKY" evidence="8">
    <location>
        <begin position="38"/>
        <end position="58"/>
    </location>
</feature>
<evidence type="ECO:0000313" key="10">
    <source>
        <dbReference type="Proteomes" id="UP001054889"/>
    </source>
</evidence>
<dbReference type="SMART" id="SM00774">
    <property type="entry name" value="WRKY"/>
    <property type="match status" value="1"/>
</dbReference>
<name>A0AAV5C4B2_ELECO</name>
<evidence type="ECO:0000256" key="1">
    <source>
        <dbReference type="ARBA" id="ARBA00004123"/>
    </source>
</evidence>
<keyword evidence="3" id="KW-0238">DNA-binding</keyword>
<keyword evidence="7" id="KW-1133">Transmembrane helix</keyword>
<proteinExistence type="predicted"/>
<keyword evidence="4" id="KW-0804">Transcription</keyword>
<dbReference type="GO" id="GO:0043565">
    <property type="term" value="F:sequence-specific DNA binding"/>
    <property type="evidence" value="ECO:0007669"/>
    <property type="project" value="InterPro"/>
</dbReference>
<dbReference type="EMBL" id="BQKI01000004">
    <property type="protein sequence ID" value="GJM92598.1"/>
    <property type="molecule type" value="Genomic_DNA"/>
</dbReference>
<keyword evidence="2" id="KW-0805">Transcription regulation</keyword>
<evidence type="ECO:0000256" key="4">
    <source>
        <dbReference type="ARBA" id="ARBA00023163"/>
    </source>
</evidence>
<gene>
    <name evidence="9" type="primary">ga09080</name>
    <name evidence="9" type="ORF">PR202_ga09080</name>
</gene>
<feature type="region of interest" description="Disordered" evidence="6">
    <location>
        <begin position="1"/>
        <end position="31"/>
    </location>
</feature>
<dbReference type="InterPro" id="IPR036576">
    <property type="entry name" value="WRKY_dom_sf"/>
</dbReference>
<accession>A0AAV5C4B2</accession>
<dbReference type="AlphaFoldDB" id="A0AAV5C4B2"/>
<dbReference type="GO" id="GO:0005634">
    <property type="term" value="C:nucleus"/>
    <property type="evidence" value="ECO:0007669"/>
    <property type="project" value="UniProtKB-SubCell"/>
</dbReference>
<protein>
    <recommendedName>
        <fullName evidence="8">WRKY domain-containing protein</fullName>
    </recommendedName>
</protein>
<evidence type="ECO:0000256" key="5">
    <source>
        <dbReference type="ARBA" id="ARBA00023242"/>
    </source>
</evidence>
<evidence type="ECO:0000259" key="8">
    <source>
        <dbReference type="PROSITE" id="PS50811"/>
    </source>
</evidence>
<dbReference type="PROSITE" id="PS50811">
    <property type="entry name" value="WRKY"/>
    <property type="match status" value="1"/>
</dbReference>
<evidence type="ECO:0000256" key="3">
    <source>
        <dbReference type="ARBA" id="ARBA00023125"/>
    </source>
</evidence>
<keyword evidence="7" id="KW-0472">Membrane</keyword>
<organism evidence="9 10">
    <name type="scientific">Eleusine coracana subsp. coracana</name>
    <dbReference type="NCBI Taxonomy" id="191504"/>
    <lineage>
        <taxon>Eukaryota</taxon>
        <taxon>Viridiplantae</taxon>
        <taxon>Streptophyta</taxon>
        <taxon>Embryophyta</taxon>
        <taxon>Tracheophyta</taxon>
        <taxon>Spermatophyta</taxon>
        <taxon>Magnoliopsida</taxon>
        <taxon>Liliopsida</taxon>
        <taxon>Poales</taxon>
        <taxon>Poaceae</taxon>
        <taxon>PACMAD clade</taxon>
        <taxon>Chloridoideae</taxon>
        <taxon>Cynodonteae</taxon>
        <taxon>Eleusininae</taxon>
        <taxon>Eleusine</taxon>
    </lineage>
</organism>
<feature type="compositionally biased region" description="Polar residues" evidence="6">
    <location>
        <begin position="18"/>
        <end position="29"/>
    </location>
</feature>
<dbReference type="SUPFAM" id="SSF118290">
    <property type="entry name" value="WRKY DNA-binding domain"/>
    <property type="match status" value="1"/>
</dbReference>
<evidence type="ECO:0000256" key="2">
    <source>
        <dbReference type="ARBA" id="ARBA00023015"/>
    </source>
</evidence>
<reference evidence="9" key="2">
    <citation type="submission" date="2021-12" db="EMBL/GenBank/DDBJ databases">
        <title>Resequencing data analysis of finger millet.</title>
        <authorList>
            <person name="Hatakeyama M."/>
            <person name="Aluri S."/>
            <person name="Balachadran M.T."/>
            <person name="Sivarajan S.R."/>
            <person name="Poveda L."/>
            <person name="Shimizu-Inatsugi R."/>
            <person name="Schlapbach R."/>
            <person name="Sreeman S.M."/>
            <person name="Shimizu K.K."/>
        </authorList>
    </citation>
    <scope>NUCLEOTIDE SEQUENCE</scope>
</reference>
<feature type="transmembrane region" description="Helical" evidence="7">
    <location>
        <begin position="94"/>
        <end position="115"/>
    </location>
</feature>
<evidence type="ECO:0000256" key="6">
    <source>
        <dbReference type="SAM" id="MobiDB-lite"/>
    </source>
</evidence>
<keyword evidence="7" id="KW-0812">Transmembrane</keyword>
<keyword evidence="5" id="KW-0539">Nucleus</keyword>
<sequence>MMHNPFVNSGRFGAASRSPESNNKYTTKVRSCAGKTPSDGFKWRKYGQKSIKNNPYPRYAQLTIQESDHRHLALYLLPRSLYISFLIFSTVSRAVLAIAVSASAAAVAPFLYISFS</sequence>
<dbReference type="Gene3D" id="2.20.25.80">
    <property type="entry name" value="WRKY domain"/>
    <property type="match status" value="1"/>
</dbReference>
<dbReference type="Proteomes" id="UP001054889">
    <property type="component" value="Unassembled WGS sequence"/>
</dbReference>
<comment type="caution">
    <text evidence="9">The sequence shown here is derived from an EMBL/GenBank/DDBJ whole genome shotgun (WGS) entry which is preliminary data.</text>
</comment>
<evidence type="ECO:0000313" key="9">
    <source>
        <dbReference type="EMBL" id="GJM92598.1"/>
    </source>
</evidence>
<dbReference type="Pfam" id="PF03106">
    <property type="entry name" value="WRKY"/>
    <property type="match status" value="1"/>
</dbReference>
<dbReference type="GO" id="GO:0003700">
    <property type="term" value="F:DNA-binding transcription factor activity"/>
    <property type="evidence" value="ECO:0007669"/>
    <property type="project" value="InterPro"/>
</dbReference>
<dbReference type="InterPro" id="IPR003657">
    <property type="entry name" value="WRKY_dom"/>
</dbReference>
<reference evidence="9" key="1">
    <citation type="journal article" date="2018" name="DNA Res.">
        <title>Multiple hybrid de novo genome assembly of finger millet, an orphan allotetraploid crop.</title>
        <authorList>
            <person name="Hatakeyama M."/>
            <person name="Aluri S."/>
            <person name="Balachadran M.T."/>
            <person name="Sivarajan S.R."/>
            <person name="Patrignani A."/>
            <person name="Gruter S."/>
            <person name="Poveda L."/>
            <person name="Shimizu-Inatsugi R."/>
            <person name="Baeten J."/>
            <person name="Francoijs K.J."/>
            <person name="Nataraja K.N."/>
            <person name="Reddy Y.A.N."/>
            <person name="Phadnis S."/>
            <person name="Ravikumar R.L."/>
            <person name="Schlapbach R."/>
            <person name="Sreeman S.M."/>
            <person name="Shimizu K.K."/>
        </authorList>
    </citation>
    <scope>NUCLEOTIDE SEQUENCE</scope>
</reference>
<comment type="subcellular location">
    <subcellularLocation>
        <location evidence="1">Nucleus</location>
    </subcellularLocation>
</comment>